<evidence type="ECO:0000256" key="7">
    <source>
        <dbReference type="RuleBase" id="RU000477"/>
    </source>
</evidence>
<dbReference type="PRINTS" id="PR00783">
    <property type="entry name" value="MINTRINSICP"/>
</dbReference>
<evidence type="ECO:0000256" key="1">
    <source>
        <dbReference type="ARBA" id="ARBA00004141"/>
    </source>
</evidence>
<dbReference type="Pfam" id="PF00230">
    <property type="entry name" value="MIP"/>
    <property type="match status" value="1"/>
</dbReference>
<dbReference type="InterPro" id="IPR023271">
    <property type="entry name" value="Aquaporin-like"/>
</dbReference>
<feature type="transmembrane region" description="Helical" evidence="9">
    <location>
        <begin position="56"/>
        <end position="75"/>
    </location>
</feature>
<dbReference type="SUPFAM" id="SSF81338">
    <property type="entry name" value="Aquaporin-like"/>
    <property type="match status" value="1"/>
</dbReference>
<feature type="transmembrane region" description="Helical" evidence="9">
    <location>
        <begin position="188"/>
        <end position="209"/>
    </location>
</feature>
<evidence type="ECO:0000313" key="10">
    <source>
        <dbReference type="EMBL" id="MDT9592269.1"/>
    </source>
</evidence>
<evidence type="ECO:0000256" key="5">
    <source>
        <dbReference type="ARBA" id="ARBA00022989"/>
    </source>
</evidence>
<reference evidence="10 11" key="1">
    <citation type="submission" date="2023-08" db="EMBL/GenBank/DDBJ databases">
        <title>Nocardioides seae sp. nov., a bacterium isolated from a soil.</title>
        <authorList>
            <person name="Wang X."/>
        </authorList>
    </citation>
    <scope>NUCLEOTIDE SEQUENCE [LARGE SCALE GENOMIC DNA]</scope>
    <source>
        <strain evidence="10 11">YZH12</strain>
    </source>
</reference>
<evidence type="ECO:0000256" key="2">
    <source>
        <dbReference type="ARBA" id="ARBA00006175"/>
    </source>
</evidence>
<keyword evidence="6 9" id="KW-0472">Membrane</keyword>
<dbReference type="PANTHER" id="PTHR43829:SF9">
    <property type="entry name" value="AQUAPORIN-9"/>
    <property type="match status" value="1"/>
</dbReference>
<evidence type="ECO:0000256" key="4">
    <source>
        <dbReference type="ARBA" id="ARBA00022692"/>
    </source>
</evidence>
<feature type="compositionally biased region" description="Pro residues" evidence="8">
    <location>
        <begin position="269"/>
        <end position="290"/>
    </location>
</feature>
<keyword evidence="3 7" id="KW-0813">Transport</keyword>
<dbReference type="InterPro" id="IPR022357">
    <property type="entry name" value="MIP_CS"/>
</dbReference>
<dbReference type="Proteomes" id="UP001268542">
    <property type="component" value="Unassembled WGS sequence"/>
</dbReference>
<comment type="similarity">
    <text evidence="2 7">Belongs to the MIP/aquaporin (TC 1.A.8) family.</text>
</comment>
<keyword evidence="4 7" id="KW-0812">Transmembrane</keyword>
<dbReference type="NCBIfam" id="TIGR00861">
    <property type="entry name" value="MIP"/>
    <property type="match status" value="1"/>
</dbReference>
<dbReference type="InterPro" id="IPR000425">
    <property type="entry name" value="MIP"/>
</dbReference>
<evidence type="ECO:0000256" key="3">
    <source>
        <dbReference type="ARBA" id="ARBA00022448"/>
    </source>
</evidence>
<evidence type="ECO:0000256" key="6">
    <source>
        <dbReference type="ARBA" id="ARBA00023136"/>
    </source>
</evidence>
<dbReference type="PANTHER" id="PTHR43829">
    <property type="entry name" value="AQUAPORIN OR AQUAGLYCEROPORIN RELATED"/>
    <property type="match status" value="1"/>
</dbReference>
<name>A0ABU3PSP9_9ACTN</name>
<keyword evidence="5 9" id="KW-1133">Transmembrane helix</keyword>
<dbReference type="RefSeq" id="WP_315731625.1">
    <property type="nucleotide sequence ID" value="NZ_JAVYII010000002.1"/>
</dbReference>
<evidence type="ECO:0000256" key="9">
    <source>
        <dbReference type="SAM" id="Phobius"/>
    </source>
</evidence>
<keyword evidence="11" id="KW-1185">Reference proteome</keyword>
<comment type="caution">
    <text evidence="10">The sequence shown here is derived from an EMBL/GenBank/DDBJ whole genome shotgun (WGS) entry which is preliminary data.</text>
</comment>
<protein>
    <submittedName>
        <fullName evidence="10">MIP/aquaporin family protein</fullName>
    </submittedName>
</protein>
<dbReference type="PROSITE" id="PS00221">
    <property type="entry name" value="MIP"/>
    <property type="match status" value="1"/>
</dbReference>
<sequence>MAETDREIEREAAGEPSLAAQLSAEFAGTMILILFGCGVVASVVAGGRGDVDSISWAWGLGVVLGVYTAARISGAHLNPAVTLAMACFRGFPWRRVAPFALAQLAGAFVAALLVRLLYHDVLVAFDPSLGKDSGGVFYTSPGLTADGSPVSVATGFGDQVLGTAILVFLVLALTTATNHPPMANLGPWLIGLVVVGIGMAWGANAGYAINPARDLGPRLAAWITGYGNDVWESASSDVLYFWVPLVAPLVGAVVGGLAFRLLIERHLPPEPVPEPAPEPTADPPADPPAATPAATPAQHRKDRTHD</sequence>
<feature type="region of interest" description="Disordered" evidence="8">
    <location>
        <begin position="269"/>
        <end position="306"/>
    </location>
</feature>
<feature type="transmembrane region" description="Helical" evidence="9">
    <location>
        <begin position="96"/>
        <end position="118"/>
    </location>
</feature>
<dbReference type="InterPro" id="IPR050363">
    <property type="entry name" value="MIP/Aquaporin"/>
</dbReference>
<gene>
    <name evidence="10" type="ORF">RDV89_04280</name>
</gene>
<dbReference type="CDD" id="cd00333">
    <property type="entry name" value="MIP"/>
    <property type="match status" value="1"/>
</dbReference>
<feature type="transmembrane region" description="Helical" evidence="9">
    <location>
        <begin position="159"/>
        <end position="176"/>
    </location>
</feature>
<proteinExistence type="inferred from homology"/>
<evidence type="ECO:0000313" key="11">
    <source>
        <dbReference type="Proteomes" id="UP001268542"/>
    </source>
</evidence>
<feature type="transmembrane region" description="Helical" evidence="9">
    <location>
        <begin position="26"/>
        <end position="44"/>
    </location>
</feature>
<evidence type="ECO:0000256" key="8">
    <source>
        <dbReference type="SAM" id="MobiDB-lite"/>
    </source>
</evidence>
<feature type="transmembrane region" description="Helical" evidence="9">
    <location>
        <begin position="239"/>
        <end position="263"/>
    </location>
</feature>
<accession>A0ABU3PSP9</accession>
<dbReference type="Gene3D" id="1.20.1080.10">
    <property type="entry name" value="Glycerol uptake facilitator protein"/>
    <property type="match status" value="1"/>
</dbReference>
<comment type="subcellular location">
    <subcellularLocation>
        <location evidence="1">Membrane</location>
        <topology evidence="1">Multi-pass membrane protein</topology>
    </subcellularLocation>
</comment>
<organism evidence="10 11">
    <name type="scientific">Nocardioides imazamoxiresistens</name>
    <dbReference type="NCBI Taxonomy" id="3231893"/>
    <lineage>
        <taxon>Bacteria</taxon>
        <taxon>Bacillati</taxon>
        <taxon>Actinomycetota</taxon>
        <taxon>Actinomycetes</taxon>
        <taxon>Propionibacteriales</taxon>
        <taxon>Nocardioidaceae</taxon>
        <taxon>Nocardioides</taxon>
    </lineage>
</organism>
<dbReference type="EMBL" id="JAVYII010000002">
    <property type="protein sequence ID" value="MDT9592269.1"/>
    <property type="molecule type" value="Genomic_DNA"/>
</dbReference>